<name>A0A233S2H9_STRDA</name>
<accession>A0A233S2H9</accession>
<reference evidence="1 2" key="1">
    <citation type="submission" date="2016-07" db="EMBL/GenBank/DDBJ databases">
        <title>Draft genome of Streptomyces diastatochromogenes.</title>
        <authorList>
            <person name="Podduturi R."/>
            <person name="Lukassen M.B."/>
            <person name="Clausen N."/>
            <person name="Nielsen J.L."/>
            <person name="Jorgensen N.O."/>
        </authorList>
    </citation>
    <scope>NUCLEOTIDE SEQUENCE [LARGE SCALE GENOMIC DNA]</scope>
    <source>
        <strain evidence="1 2">DSM 40608</strain>
    </source>
</reference>
<gene>
    <name evidence="1" type="ORF">BEK98_36400</name>
</gene>
<evidence type="ECO:0000313" key="1">
    <source>
        <dbReference type="EMBL" id="OXY89866.1"/>
    </source>
</evidence>
<sequence>MVKLPTQVPLTCSVLPGEAALIAGCRAPGSALQFTVVFWAAVAGAAPVRPAAPAIVATTTAGIPRCHTARVARTSICHLLSMCRDTPGGPASLSFSSWAAQAPTLGETSPSGRTERRR</sequence>
<dbReference type="AlphaFoldDB" id="A0A233S2H9"/>
<protein>
    <submittedName>
        <fullName evidence="1">Uncharacterized protein</fullName>
    </submittedName>
</protein>
<comment type="caution">
    <text evidence="1">The sequence shown here is derived from an EMBL/GenBank/DDBJ whole genome shotgun (WGS) entry which is preliminary data.</text>
</comment>
<proteinExistence type="predicted"/>
<organism evidence="1 2">
    <name type="scientific">Streptomyces diastatochromogenes</name>
    <dbReference type="NCBI Taxonomy" id="42236"/>
    <lineage>
        <taxon>Bacteria</taxon>
        <taxon>Bacillati</taxon>
        <taxon>Actinomycetota</taxon>
        <taxon>Actinomycetes</taxon>
        <taxon>Kitasatosporales</taxon>
        <taxon>Streptomycetaceae</taxon>
        <taxon>Streptomyces</taxon>
    </lineage>
</organism>
<dbReference type="EMBL" id="MCGQ01000041">
    <property type="protein sequence ID" value="OXY89866.1"/>
    <property type="molecule type" value="Genomic_DNA"/>
</dbReference>
<keyword evidence="2" id="KW-1185">Reference proteome</keyword>
<dbReference type="Proteomes" id="UP000215483">
    <property type="component" value="Unassembled WGS sequence"/>
</dbReference>
<evidence type="ECO:0000313" key="2">
    <source>
        <dbReference type="Proteomes" id="UP000215483"/>
    </source>
</evidence>